<dbReference type="EMBL" id="BAAAVA010000080">
    <property type="protein sequence ID" value="GAA2943924.1"/>
    <property type="molecule type" value="Genomic_DNA"/>
</dbReference>
<accession>A0ABP6JRK5</accession>
<organism evidence="1 2">
    <name type="scientific">Streptomyces erythrogriseus</name>
    <dbReference type="NCBI Taxonomy" id="284027"/>
    <lineage>
        <taxon>Bacteria</taxon>
        <taxon>Bacillati</taxon>
        <taxon>Actinomycetota</taxon>
        <taxon>Actinomycetes</taxon>
        <taxon>Kitasatosporales</taxon>
        <taxon>Streptomycetaceae</taxon>
        <taxon>Streptomyces</taxon>
        <taxon>Streptomyces griseoincarnatus group</taxon>
    </lineage>
</organism>
<evidence type="ECO:0000313" key="2">
    <source>
        <dbReference type="Proteomes" id="UP001501423"/>
    </source>
</evidence>
<comment type="caution">
    <text evidence="1">The sequence shown here is derived from an EMBL/GenBank/DDBJ whole genome shotgun (WGS) entry which is preliminary data.</text>
</comment>
<protein>
    <submittedName>
        <fullName evidence="1">Uncharacterized protein</fullName>
    </submittedName>
</protein>
<evidence type="ECO:0000313" key="1">
    <source>
        <dbReference type="EMBL" id="GAA2943924.1"/>
    </source>
</evidence>
<dbReference type="Proteomes" id="UP001501423">
    <property type="component" value="Unassembled WGS sequence"/>
</dbReference>
<sequence>MVMVRPVPDCAVAMGSLLDEVNLVCPVPAAFTPGAVPGGCGPTVRRPGYAPNARDTV</sequence>
<name>A0ABP6JRK5_9ACTN</name>
<reference evidence="2" key="1">
    <citation type="journal article" date="2019" name="Int. J. Syst. Evol. Microbiol.">
        <title>The Global Catalogue of Microorganisms (GCM) 10K type strain sequencing project: providing services to taxonomists for standard genome sequencing and annotation.</title>
        <authorList>
            <consortium name="The Broad Institute Genomics Platform"/>
            <consortium name="The Broad Institute Genome Sequencing Center for Infectious Disease"/>
            <person name="Wu L."/>
            <person name="Ma J."/>
        </authorList>
    </citation>
    <scope>NUCLEOTIDE SEQUENCE [LARGE SCALE GENOMIC DNA]</scope>
    <source>
        <strain evidence="2">JCM 9650</strain>
    </source>
</reference>
<keyword evidence="2" id="KW-1185">Reference proteome</keyword>
<proteinExistence type="predicted"/>
<gene>
    <name evidence="1" type="ORF">GCM10010478_51800</name>
</gene>